<dbReference type="Gene3D" id="3.90.230.10">
    <property type="entry name" value="Creatinase/methionine aminopeptidase superfamily"/>
    <property type="match status" value="1"/>
</dbReference>
<evidence type="ECO:0000256" key="2">
    <source>
        <dbReference type="ARBA" id="ARBA00022801"/>
    </source>
</evidence>
<dbReference type="AlphaFoldDB" id="J2ZAL2"/>
<dbReference type="eggNOG" id="arCOG01000">
    <property type="taxonomic scope" value="Archaea"/>
</dbReference>
<comment type="similarity">
    <text evidence="3">Belongs to the peptidase M24B family.</text>
</comment>
<evidence type="ECO:0000256" key="3">
    <source>
        <dbReference type="RuleBase" id="RU000590"/>
    </source>
</evidence>
<evidence type="ECO:0000259" key="5">
    <source>
        <dbReference type="Pfam" id="PF01321"/>
    </source>
</evidence>
<evidence type="ECO:0000259" key="4">
    <source>
        <dbReference type="Pfam" id="PF00557"/>
    </source>
</evidence>
<dbReference type="InterPro" id="IPR036005">
    <property type="entry name" value="Creatinase/aminopeptidase-like"/>
</dbReference>
<dbReference type="EMBL" id="ALJD01000012">
    <property type="protein sequence ID" value="EJN57675.1"/>
    <property type="molecule type" value="Genomic_DNA"/>
</dbReference>
<evidence type="ECO:0000313" key="6">
    <source>
        <dbReference type="EMBL" id="EJN57675.1"/>
    </source>
</evidence>
<dbReference type="InterPro" id="IPR029149">
    <property type="entry name" value="Creatin/AminoP/Spt16_N"/>
</dbReference>
<dbReference type="PANTHER" id="PTHR46112">
    <property type="entry name" value="AMINOPEPTIDASE"/>
    <property type="match status" value="1"/>
</dbReference>
<accession>J2ZAL2</accession>
<keyword evidence="1 3" id="KW-0479">Metal-binding</keyword>
<gene>
    <name evidence="6" type="ORF">HSB1_40360</name>
</gene>
<evidence type="ECO:0000256" key="1">
    <source>
        <dbReference type="ARBA" id="ARBA00022723"/>
    </source>
</evidence>
<evidence type="ECO:0000313" key="7">
    <source>
        <dbReference type="Proteomes" id="UP000007813"/>
    </source>
</evidence>
<reference evidence="6 7" key="1">
    <citation type="journal article" date="2012" name="J. Bacteriol.">
        <title>Draft Genome Sequence of the Extremely Halophilic Archaeon Halogranum salarium B-1T.</title>
        <authorList>
            <person name="Kim K.K."/>
            <person name="Lee K.C."/>
            <person name="Lee J.S."/>
        </authorList>
    </citation>
    <scope>NUCLEOTIDE SEQUENCE [LARGE SCALE GENOMIC DNA]</scope>
    <source>
        <strain evidence="6 7">B-1</strain>
    </source>
</reference>
<name>J2ZAL2_9EURY</name>
<dbReference type="Pfam" id="PF01321">
    <property type="entry name" value="Creatinase_N"/>
    <property type="match status" value="1"/>
</dbReference>
<dbReference type="PATRIC" id="fig|1210908.3.peg.3802"/>
<dbReference type="SUPFAM" id="SSF53092">
    <property type="entry name" value="Creatinase/prolidase N-terminal domain"/>
    <property type="match status" value="1"/>
</dbReference>
<dbReference type="Proteomes" id="UP000007813">
    <property type="component" value="Unassembled WGS sequence"/>
</dbReference>
<dbReference type="PROSITE" id="PS00491">
    <property type="entry name" value="PROLINE_PEPTIDASE"/>
    <property type="match status" value="1"/>
</dbReference>
<feature type="domain" description="Peptidase M24" evidence="4">
    <location>
        <begin position="145"/>
        <end position="368"/>
    </location>
</feature>
<dbReference type="InterPro" id="IPR000994">
    <property type="entry name" value="Pept_M24"/>
</dbReference>
<dbReference type="InterPro" id="IPR000587">
    <property type="entry name" value="Creatinase_N"/>
</dbReference>
<dbReference type="InterPro" id="IPR050659">
    <property type="entry name" value="Peptidase_M24B"/>
</dbReference>
<dbReference type="SUPFAM" id="SSF55920">
    <property type="entry name" value="Creatinase/aminopeptidase"/>
    <property type="match status" value="1"/>
</dbReference>
<protein>
    <submittedName>
        <fullName evidence="6">Peptidase M24</fullName>
    </submittedName>
</protein>
<feature type="domain" description="Creatinase N-terminal" evidence="5">
    <location>
        <begin position="4"/>
        <end position="138"/>
    </location>
</feature>
<dbReference type="GO" id="GO:0046872">
    <property type="term" value="F:metal ion binding"/>
    <property type="evidence" value="ECO:0007669"/>
    <property type="project" value="UniProtKB-KW"/>
</dbReference>
<dbReference type="GO" id="GO:0016787">
    <property type="term" value="F:hydrolase activity"/>
    <property type="evidence" value="ECO:0007669"/>
    <property type="project" value="UniProtKB-KW"/>
</dbReference>
<proteinExistence type="inferred from homology"/>
<dbReference type="InterPro" id="IPR001131">
    <property type="entry name" value="Peptidase_M24B_aminopep-P_CS"/>
</dbReference>
<organism evidence="6 7">
    <name type="scientific">Halogranum salarium B-1</name>
    <dbReference type="NCBI Taxonomy" id="1210908"/>
    <lineage>
        <taxon>Archaea</taxon>
        <taxon>Methanobacteriati</taxon>
        <taxon>Methanobacteriota</taxon>
        <taxon>Stenosarchaea group</taxon>
        <taxon>Halobacteria</taxon>
        <taxon>Halobacteriales</taxon>
        <taxon>Haloferacaceae</taxon>
    </lineage>
</organism>
<sequence>MDERLSSLDTDGYLLDADGEDSNQYYLSGYHAPDRFITLYSAHGVVLLMSGLEYTRAKTDSSADEVRKLSEFEYATNVEAFGPTEGRIRSLVDFLAAYDIDSVAVPETFPTGVADGLREFGIAVVADAEDTIDTIRAVKTDEEIEHIRTAQKANEAAVRTVEALLTDATIDGEFLYYEGEKLTSEFARTAVEKTLIDHGCSLDDSIIACGPDSARAHERGSGPLRAHTNITVDIFPKHNATGYNADMTRTFVKGEPSEQVTEWYELTYDAYRAALDTVRAGVTGEDVHDAVCDVYEAAGYPTLRTDESTEDGFFHSTGHGVGLDVHEAPRIGLGGEELKAGHVITIEPGLYEQGVGGVRIEDLVVVTEDGYENLTEYHTDLVID</sequence>
<dbReference type="PANTHER" id="PTHR46112:SF2">
    <property type="entry name" value="XAA-PRO AMINOPEPTIDASE P-RELATED"/>
    <property type="match status" value="1"/>
</dbReference>
<dbReference type="Pfam" id="PF00557">
    <property type="entry name" value="Peptidase_M24"/>
    <property type="match status" value="1"/>
</dbReference>
<keyword evidence="2" id="KW-0378">Hydrolase</keyword>
<comment type="caution">
    <text evidence="6">The sequence shown here is derived from an EMBL/GenBank/DDBJ whole genome shotgun (WGS) entry which is preliminary data.</text>
</comment>